<name>A0AAU7YNN6_9PHYC</name>
<protein>
    <submittedName>
        <fullName evidence="1">Uncharacterized protein</fullName>
    </submittedName>
</protein>
<evidence type="ECO:0000313" key="1">
    <source>
        <dbReference type="EMBL" id="XCA47390.1"/>
    </source>
</evidence>
<accession>A0AAU7YNN6</accession>
<proteinExistence type="predicted"/>
<sequence length="163" mass="18438">MTSVTAFNDMMGQFLMELHKTFPEEKGLKKYIAAFELMRSTNGKIIVDGFMENVTPHVDKINSKDESFFLEHAENIEFLKDINLKGCWPKASPGTKDAIWQYLQTLYMLGTTITAIPADTLNMIETVAKQCADKLSNEDGELEIDENKLMQSMQGLLSGMMKK</sequence>
<organism evidence="1">
    <name type="scientific">Micromonas commoda virus</name>
    <dbReference type="NCBI Taxonomy" id="3057169"/>
    <lineage>
        <taxon>Viruses</taxon>
        <taxon>Varidnaviria</taxon>
        <taxon>Bamfordvirae</taxon>
        <taxon>Nucleocytoviricota</taxon>
        <taxon>Megaviricetes</taxon>
        <taxon>Algavirales</taxon>
        <taxon>Phycodnaviridae</taxon>
    </lineage>
</organism>
<dbReference type="EMBL" id="PP911589">
    <property type="protein sequence ID" value="XCA47390.1"/>
    <property type="molecule type" value="Genomic_DNA"/>
</dbReference>
<reference evidence="1" key="1">
    <citation type="submission" date="2024-06" db="EMBL/GenBank/DDBJ databases">
        <title>Evidence of context-dependent and transient costs of resisting viral infection in isolates of the marine microalga Micromonas sp. (class Mamiellophyceae).</title>
        <authorList>
            <person name="Bedi de Silva A."/>
            <person name="Schvarcz C.R."/>
            <person name="Steward G.R."/>
            <person name="Edwards K.F."/>
        </authorList>
    </citation>
    <scope>NUCLEOTIDE SEQUENCE</scope>
    <source>
        <strain evidence="1">McV-KB2</strain>
    </source>
</reference>